<reference evidence="3 4" key="1">
    <citation type="submission" date="2019-03" db="EMBL/GenBank/DDBJ databases">
        <authorList>
            <person name="Gaulin E."/>
            <person name="Dumas B."/>
        </authorList>
    </citation>
    <scope>NUCLEOTIDE SEQUENCE [LARGE SCALE GENOMIC DNA]</scope>
    <source>
        <strain evidence="3">CBS 568.67</strain>
    </source>
</reference>
<keyword evidence="1" id="KW-0812">Transmembrane</keyword>
<keyword evidence="1" id="KW-1133">Transmembrane helix</keyword>
<name>A0A485K4R7_9STRA</name>
<dbReference type="AlphaFoldDB" id="A0A485K4R7"/>
<dbReference type="PROSITE" id="PS50244">
    <property type="entry name" value="S5A_REDUCTASE"/>
    <property type="match status" value="1"/>
</dbReference>
<feature type="transmembrane region" description="Helical" evidence="1">
    <location>
        <begin position="222"/>
        <end position="240"/>
    </location>
</feature>
<proteinExistence type="predicted"/>
<evidence type="ECO:0000313" key="3">
    <source>
        <dbReference type="EMBL" id="VFT78407.1"/>
    </source>
</evidence>
<feature type="transmembrane region" description="Helical" evidence="1">
    <location>
        <begin position="122"/>
        <end position="147"/>
    </location>
</feature>
<protein>
    <submittedName>
        <fullName evidence="3">Aste57867_1187 protein</fullName>
    </submittedName>
</protein>
<feature type="transmembrane region" description="Helical" evidence="1">
    <location>
        <begin position="153"/>
        <end position="175"/>
    </location>
</feature>
<gene>
    <name evidence="3" type="primary">Aste57867_1187</name>
    <name evidence="2" type="ORF">As57867_001186</name>
    <name evidence="3" type="ORF">ASTE57867_1187</name>
</gene>
<keyword evidence="1" id="KW-0472">Membrane</keyword>
<evidence type="ECO:0000256" key="1">
    <source>
        <dbReference type="SAM" id="Phobius"/>
    </source>
</evidence>
<reference evidence="2" key="2">
    <citation type="submission" date="2019-06" db="EMBL/GenBank/DDBJ databases">
        <title>Genomics analysis of Aphanomyces spp. identifies a new class of oomycete effector associated with host adaptation.</title>
        <authorList>
            <person name="Gaulin E."/>
        </authorList>
    </citation>
    <scope>NUCLEOTIDE SEQUENCE</scope>
    <source>
        <strain evidence="2">CBS 578.67</strain>
    </source>
</reference>
<organism evidence="3 4">
    <name type="scientific">Aphanomyces stellatus</name>
    <dbReference type="NCBI Taxonomy" id="120398"/>
    <lineage>
        <taxon>Eukaryota</taxon>
        <taxon>Sar</taxon>
        <taxon>Stramenopiles</taxon>
        <taxon>Oomycota</taxon>
        <taxon>Saprolegniomycetes</taxon>
        <taxon>Saprolegniales</taxon>
        <taxon>Verrucalvaceae</taxon>
        <taxon>Aphanomyces</taxon>
    </lineage>
</organism>
<dbReference type="EMBL" id="VJMH01000083">
    <property type="protein sequence ID" value="KAF0719232.1"/>
    <property type="molecule type" value="Genomic_DNA"/>
</dbReference>
<dbReference type="InterPro" id="IPR010721">
    <property type="entry name" value="UstE-like"/>
</dbReference>
<keyword evidence="4" id="KW-1185">Reference proteome</keyword>
<dbReference type="Pfam" id="PF06966">
    <property type="entry name" value="DUF1295"/>
    <property type="match status" value="1"/>
</dbReference>
<sequence length="279" mass="31274">MTKRTALPACGDDDKRQALLHPIDSPQYTPGCLGAALEVCYTAFFIPFKQCLMHDFLGGPRPVQFRYLVNLHKGATFVFVLGLMAHFDNWSWTAYIYLANHGIYGLLWLLKEATIPDKAWTVYLTIPSTVVSGAGITMYWAAAYIVVAFRVAVPPWLGALSVAVHTFGVTLMMAADTQKYFVLKYKPGLITDGWFAWSRNTNYVGELCVYVSYALLTNHWFPYAWLAFIFVMIWMPNLIAKDISLRRKVGGVAYMRKSGFLLPNVCGCLGSCFCSPKAI</sequence>
<dbReference type="Gene3D" id="1.20.120.1630">
    <property type="match status" value="1"/>
</dbReference>
<evidence type="ECO:0000313" key="4">
    <source>
        <dbReference type="Proteomes" id="UP000332933"/>
    </source>
</evidence>
<dbReference type="EMBL" id="CAADRA010000083">
    <property type="protein sequence ID" value="VFT78407.1"/>
    <property type="molecule type" value="Genomic_DNA"/>
</dbReference>
<dbReference type="OrthoDB" id="67965at2759"/>
<evidence type="ECO:0000313" key="2">
    <source>
        <dbReference type="EMBL" id="KAF0719232.1"/>
    </source>
</evidence>
<dbReference type="Proteomes" id="UP000332933">
    <property type="component" value="Unassembled WGS sequence"/>
</dbReference>
<accession>A0A485K4R7</accession>